<name>A0A8H5HZF6_9AGAR</name>
<organism evidence="9 10">
    <name type="scientific">Collybiopsis confluens</name>
    <dbReference type="NCBI Taxonomy" id="2823264"/>
    <lineage>
        <taxon>Eukaryota</taxon>
        <taxon>Fungi</taxon>
        <taxon>Dikarya</taxon>
        <taxon>Basidiomycota</taxon>
        <taxon>Agaricomycotina</taxon>
        <taxon>Agaricomycetes</taxon>
        <taxon>Agaricomycetidae</taxon>
        <taxon>Agaricales</taxon>
        <taxon>Marasmiineae</taxon>
        <taxon>Omphalotaceae</taxon>
        <taxon>Collybiopsis</taxon>
    </lineage>
</organism>
<dbReference type="InterPro" id="IPR012935">
    <property type="entry name" value="NuBaID_N"/>
</dbReference>
<evidence type="ECO:0000313" key="10">
    <source>
        <dbReference type="Proteomes" id="UP000518752"/>
    </source>
</evidence>
<sequence>MDANPESHSLTSRATKRKLDDAFESLDAAVASKESLSQPSPKRRTFKTRSIYSTLAKYGINSKNSDSSKNALHPNLASLPTNAPNLSAILLRAAKKTRKAFYKPGESPASAPPSSPLTDYRPSSVPSFLGRLETFKLATYANKPPTLDSVAAAKCGWINDGKDRLVCGICNASWVIVGKEGMSRDAANALIDKQRLSLVQAHKSGCPWRTRQCDDSIYRIPLQSPATIVQNIRLNAVILDSVLQGVEVKHPLTTSQLNSLQTVISSFNPPRGTNSPEPTEPFPSVPELNPEPSQTAIVASLFGWCLAPERPRAISASRPTSRLPSAARTPILPRASSVAPGGSPESPRLLLRTAASQAAARDTALLYCVLCQRRVGLWAFAPSKDPPPTDADSRETQEVSLPRQPKRANSVAAHRQFDLLKEHRSYCPFVVRSTVVPRLPTSSSVVSVTTSAPRTSNLHVRSSSSTSQINGIPSPNAMEGWRAVLTIVLRYRMSQRHLWSGIEGIMNGDGTDRNAARDGLEVDDGVEDMVKGVKAKGGSELLKYVKGLLG</sequence>
<evidence type="ECO:0000313" key="9">
    <source>
        <dbReference type="EMBL" id="KAF5392201.1"/>
    </source>
</evidence>
<comment type="caution">
    <text evidence="9">The sequence shown here is derived from an EMBL/GenBank/DDBJ whole genome shotgun (WGS) entry which is preliminary data.</text>
</comment>
<dbReference type="Pfam" id="PF07967">
    <property type="entry name" value="zf-C3HC"/>
    <property type="match status" value="1"/>
</dbReference>
<reference evidence="9 10" key="1">
    <citation type="journal article" date="2020" name="ISME J.">
        <title>Uncovering the hidden diversity of litter-decomposition mechanisms in mushroom-forming fungi.</title>
        <authorList>
            <person name="Floudas D."/>
            <person name="Bentzer J."/>
            <person name="Ahren D."/>
            <person name="Johansson T."/>
            <person name="Persson P."/>
            <person name="Tunlid A."/>
        </authorList>
    </citation>
    <scope>NUCLEOTIDE SEQUENCE [LARGE SCALE GENOMIC DNA]</scope>
    <source>
        <strain evidence="9 10">CBS 406.79</strain>
    </source>
</reference>
<keyword evidence="2" id="KW-0479">Metal-binding</keyword>
<evidence type="ECO:0000256" key="3">
    <source>
        <dbReference type="ARBA" id="ARBA00022771"/>
    </source>
</evidence>
<dbReference type="OrthoDB" id="2592092at2759"/>
<evidence type="ECO:0000256" key="2">
    <source>
        <dbReference type="ARBA" id="ARBA00022723"/>
    </source>
</evidence>
<evidence type="ECO:0000256" key="6">
    <source>
        <dbReference type="SAM" id="MobiDB-lite"/>
    </source>
</evidence>
<feature type="region of interest" description="Disordered" evidence="6">
    <location>
        <begin position="381"/>
        <end position="410"/>
    </location>
</feature>
<feature type="region of interest" description="Disordered" evidence="6">
    <location>
        <begin position="265"/>
        <end position="289"/>
    </location>
</feature>
<dbReference type="GO" id="GO:0005634">
    <property type="term" value="C:nucleus"/>
    <property type="evidence" value="ECO:0007669"/>
    <property type="project" value="UniProtKB-SubCell"/>
</dbReference>
<keyword evidence="4" id="KW-0862">Zinc</keyword>
<dbReference type="GO" id="GO:0008270">
    <property type="term" value="F:zinc ion binding"/>
    <property type="evidence" value="ECO:0007669"/>
    <property type="project" value="UniProtKB-KW"/>
</dbReference>
<comment type="subcellular location">
    <subcellularLocation>
        <location evidence="1">Nucleus</location>
    </subcellularLocation>
</comment>
<dbReference type="Proteomes" id="UP000518752">
    <property type="component" value="Unassembled WGS sequence"/>
</dbReference>
<keyword evidence="3" id="KW-0863">Zinc-finger</keyword>
<evidence type="ECO:0000259" key="8">
    <source>
        <dbReference type="Pfam" id="PF08600"/>
    </source>
</evidence>
<keyword evidence="10" id="KW-1185">Reference proteome</keyword>
<protein>
    <recommendedName>
        <fullName evidence="11">Zf-C3HC-domain-containing protein</fullName>
    </recommendedName>
</protein>
<feature type="domain" description="C3HC-type" evidence="7">
    <location>
        <begin position="123"/>
        <end position="232"/>
    </location>
</feature>
<evidence type="ECO:0000256" key="5">
    <source>
        <dbReference type="ARBA" id="ARBA00023242"/>
    </source>
</evidence>
<evidence type="ECO:0008006" key="11">
    <source>
        <dbReference type="Google" id="ProtNLM"/>
    </source>
</evidence>
<gene>
    <name evidence="9" type="ORF">D9757_001412</name>
</gene>
<feature type="region of interest" description="Disordered" evidence="6">
    <location>
        <begin position="315"/>
        <end position="345"/>
    </location>
</feature>
<evidence type="ECO:0000256" key="4">
    <source>
        <dbReference type="ARBA" id="ARBA00022833"/>
    </source>
</evidence>
<proteinExistence type="predicted"/>
<keyword evidence="5" id="KW-0539">Nucleus</keyword>
<dbReference type="PANTHER" id="PTHR15835">
    <property type="entry name" value="NUCLEAR-INTERACTING PARTNER OF ALK"/>
    <property type="match status" value="1"/>
</dbReference>
<accession>A0A8H5HZF6</accession>
<evidence type="ECO:0000256" key="1">
    <source>
        <dbReference type="ARBA" id="ARBA00004123"/>
    </source>
</evidence>
<evidence type="ECO:0000259" key="7">
    <source>
        <dbReference type="Pfam" id="PF07967"/>
    </source>
</evidence>
<feature type="compositionally biased region" description="Polar residues" evidence="6">
    <location>
        <begin position="265"/>
        <end position="277"/>
    </location>
</feature>
<dbReference type="InterPro" id="IPR013909">
    <property type="entry name" value="NuBaID_C"/>
</dbReference>
<dbReference type="EMBL" id="JAACJN010000006">
    <property type="protein sequence ID" value="KAF5392201.1"/>
    <property type="molecule type" value="Genomic_DNA"/>
</dbReference>
<dbReference type="PANTHER" id="PTHR15835:SF6">
    <property type="entry name" value="ZINC FINGER C3HC-TYPE PROTEIN 1"/>
    <property type="match status" value="1"/>
</dbReference>
<dbReference type="AlphaFoldDB" id="A0A8H5HZF6"/>
<dbReference type="Pfam" id="PF08600">
    <property type="entry name" value="NuBaID_C"/>
    <property type="match status" value="1"/>
</dbReference>
<feature type="domain" description="NuBaID C-terminal" evidence="8">
    <location>
        <begin position="362"/>
        <end position="431"/>
    </location>
</feature>